<dbReference type="ExpressionAtlas" id="C1IJC5">
    <property type="expression patterns" value="baseline and differential"/>
</dbReference>
<dbReference type="InterPro" id="IPR025724">
    <property type="entry name" value="GAG-pre-integrase_dom"/>
</dbReference>
<dbReference type="SUPFAM" id="SSF53098">
    <property type="entry name" value="Ribonuclease H-like"/>
    <property type="match status" value="1"/>
</dbReference>
<feature type="compositionally biased region" description="Low complexity" evidence="5">
    <location>
        <begin position="835"/>
        <end position="847"/>
    </location>
</feature>
<name>C1IJC5_HORVU</name>
<dbReference type="PROSITE" id="PS50994">
    <property type="entry name" value="INTEGRASE"/>
    <property type="match status" value="1"/>
</dbReference>
<dbReference type="InterPro" id="IPR054722">
    <property type="entry name" value="PolX-like_BBD"/>
</dbReference>
<dbReference type="GO" id="GO:0003676">
    <property type="term" value="F:nucleic acid binding"/>
    <property type="evidence" value="ECO:0007669"/>
    <property type="project" value="InterPro"/>
</dbReference>
<dbReference type="PANTHER" id="PTHR42648:SF25">
    <property type="entry name" value="RNA-DIRECTED DNA POLYMERASE"/>
    <property type="match status" value="1"/>
</dbReference>
<accession>C1IJC5</accession>
<dbReference type="Pfam" id="PF25597">
    <property type="entry name" value="SH3_retrovirus"/>
    <property type="match status" value="1"/>
</dbReference>
<dbReference type="PANTHER" id="PTHR42648">
    <property type="entry name" value="TRANSPOSASE, PUTATIVE-RELATED"/>
    <property type="match status" value="1"/>
</dbReference>
<dbReference type="GO" id="GO:0004190">
    <property type="term" value="F:aspartic-type endopeptidase activity"/>
    <property type="evidence" value="ECO:0007669"/>
    <property type="project" value="UniProtKB-KW"/>
</dbReference>
<keyword evidence="3" id="KW-0064">Aspartyl protease</keyword>
<dbReference type="Pfam" id="PF13976">
    <property type="entry name" value="gag_pre-integrs"/>
    <property type="match status" value="1"/>
</dbReference>
<dbReference type="GO" id="GO:0008270">
    <property type="term" value="F:zinc ion binding"/>
    <property type="evidence" value="ECO:0007669"/>
    <property type="project" value="InterPro"/>
</dbReference>
<evidence type="ECO:0000256" key="2">
    <source>
        <dbReference type="ARBA" id="ARBA00022723"/>
    </source>
</evidence>
<dbReference type="InterPro" id="IPR001584">
    <property type="entry name" value="Integrase_cat-core"/>
</dbReference>
<feature type="domain" description="Integrase catalytic" evidence="6">
    <location>
        <begin position="554"/>
        <end position="672"/>
    </location>
</feature>
<protein>
    <submittedName>
        <fullName evidence="7">Polyprotein</fullName>
    </submittedName>
</protein>
<keyword evidence="4" id="KW-0378">Hydrolase</keyword>
<dbReference type="InterPro" id="IPR043502">
    <property type="entry name" value="DNA/RNA_pol_sf"/>
</dbReference>
<dbReference type="InterPro" id="IPR013103">
    <property type="entry name" value="RVT_2"/>
</dbReference>
<reference evidence="7" key="1">
    <citation type="journal article" date="2010" name="Theor. Appl. Genet.">
        <title>CBF gene copy number variation at Frost Resistance-2 is associated with levels of freezing tolerance in temperate-climate cereals.</title>
        <authorList>
            <person name="Knox A.K."/>
            <person name="Dhillon T."/>
            <person name="Cheng H."/>
            <person name="Tondelli A."/>
            <person name="Pecchioni N."/>
            <person name="Stockinger E.J."/>
        </authorList>
    </citation>
    <scope>NUCLEOTIDE SEQUENCE</scope>
</reference>
<feature type="compositionally biased region" description="Polar residues" evidence="5">
    <location>
        <begin position="850"/>
        <end position="860"/>
    </location>
</feature>
<evidence type="ECO:0000256" key="4">
    <source>
        <dbReference type="ARBA" id="ARBA00022801"/>
    </source>
</evidence>
<dbReference type="SUPFAM" id="SSF57756">
    <property type="entry name" value="Retrovirus zinc finger-like domains"/>
    <property type="match status" value="1"/>
</dbReference>
<dbReference type="InterPro" id="IPR036397">
    <property type="entry name" value="RNaseH_sf"/>
</dbReference>
<dbReference type="Pfam" id="PF07727">
    <property type="entry name" value="RVT_2"/>
    <property type="match status" value="1"/>
</dbReference>
<dbReference type="Pfam" id="PF00665">
    <property type="entry name" value="rve"/>
    <property type="match status" value="1"/>
</dbReference>
<evidence type="ECO:0000259" key="6">
    <source>
        <dbReference type="PROSITE" id="PS50994"/>
    </source>
</evidence>
<dbReference type="InterPro" id="IPR057670">
    <property type="entry name" value="SH3_retrovirus"/>
</dbReference>
<evidence type="ECO:0000313" key="7">
    <source>
        <dbReference type="EMBL" id="ACC63530.1"/>
    </source>
</evidence>
<dbReference type="SUPFAM" id="SSF56672">
    <property type="entry name" value="DNA/RNA polymerases"/>
    <property type="match status" value="1"/>
</dbReference>
<feature type="compositionally biased region" description="Gly residues" evidence="5">
    <location>
        <begin position="254"/>
        <end position="263"/>
    </location>
</feature>
<feature type="compositionally biased region" description="Basic and acidic residues" evidence="5">
    <location>
        <begin position="1"/>
        <end position="18"/>
    </location>
</feature>
<sequence>MAGDDGKKKVEGADDDASKSSPRYAVGQGRELAVVRQFAPVVSGHANVPPLTRTNYAEWSLLMEVGMQARGMWRAIEGAEDLDEEYGYRNDKGAMKFILRSVPAEMLPMLRKHKTSQELWEAIRAMRAGSARVRDAKAQNLRGEFDQLRHKSGESIDELAMRLTGMCARLGELGDAISDKRAIQKWLRIVPKRYSQLVLSIDNLVDLDTTSIEEVIGRFKAAEERYELDVEEEGGSKLLLTMEEWNARAKRGDQGGSPSGGASVGKKPQGKGQGDRGKNAARPGGGKGGPKRSGNCRYCGISDHWVRECRKKMKDEGTGKAHLAAAEDEDPALLMAQVTPLTDEPNRDTSGNQLVHLHEESAEVNLGAAGDAKEPTWHLDTGASNHMTGDPTVFSELDRHVADTVRFGDRSVVEIEGRGTVVFVAHGGRHRVLSKVYYIPRLRTSIISVGQLDEAGCTALVRSGMMVVRDRQENVIVKVGRTRNRLYTVEMDITRPVCLSASAGEDAWRWHARYGHLNFDALRKLSQDDLVRGMPLIEHVDQVCDTCLVSKQRRASFPQEAAYRAGDHLDLVHGDLCGPISPPTHGGKRYFLLLVDDKSRYMWIVLLSRKDEAPTTIKRWQAGVELETSSKLRALRTDRGGEFTSTEFGEYWADCGVRRQLTAPYSPMAKGMPNEFWGEAVTTAVHLLNCGPTKAMRGMTPYEAWHGQKPTVSYFRTFGCIAHAKVTRPGLKKLDDRSQRTMFIGYEHGQTKAWRVFDPGRCLRRVAHWDWKMETAGEGTLTIEFTPAPTLTRQPEQPRTGGEPGLCPGTPLADTSPAPEERGETPEHAQTPQPGVYKGKGVKEGYVSPPSGTTPDTALGSQEAPRRYRMVDVVHNESEPVTLDPGELLLVAGEDPNSFEEAEPHAACRTAMVDELQSIDDNNTWTLTTLPPGKKAIGVKWVFKLKKTSAGEIMKHKARLRAGVDYEEVFALVARLESVRLLLAIAAQAGWEVHHLDVKSAFLNGELQEEVYVTQPPGFERASEEGKVFRLSKALYGLCQAPRAWNIKLDETLVALGFQRSPSEHVVYMRCDGGEQLLLGVYIDDLVVTGSSLQAIAQFKQQMMSVFSMSDLGLLSYYLGIEVHQGMDSITLKQASYAAKIVEKAGMGGCHPVHIPMEPRLKLSKENTNPPVDKKLHRGIVGSLRYLVHTRPDISYAVGFISRFMEAPTTEHWAAVKQVLRYISGALSFGCRYKRGEVEPLLIGYSDADFAEDVDDRKSTSGMVFTFGGSAISN</sequence>
<dbReference type="AlphaFoldDB" id="C1IJC5"/>
<evidence type="ECO:0000256" key="3">
    <source>
        <dbReference type="ARBA" id="ARBA00022750"/>
    </source>
</evidence>
<dbReference type="Gene3D" id="3.30.420.10">
    <property type="entry name" value="Ribonuclease H-like superfamily/Ribonuclease H"/>
    <property type="match status" value="1"/>
</dbReference>
<feature type="region of interest" description="Disordered" evidence="5">
    <location>
        <begin position="1"/>
        <end position="25"/>
    </location>
</feature>
<dbReference type="InterPro" id="IPR039537">
    <property type="entry name" value="Retrotran_Ty1/copia-like"/>
</dbReference>
<dbReference type="Pfam" id="PF22936">
    <property type="entry name" value="Pol_BBD"/>
    <property type="match status" value="1"/>
</dbReference>
<feature type="region of interest" description="Disordered" evidence="5">
    <location>
        <begin position="784"/>
        <end position="865"/>
    </location>
</feature>
<dbReference type="EMBL" id="EU593540">
    <property type="protein sequence ID" value="ACC63530.1"/>
    <property type="molecule type" value="Genomic_DNA"/>
</dbReference>
<dbReference type="GO" id="GO:0015074">
    <property type="term" value="P:DNA integration"/>
    <property type="evidence" value="ECO:0007669"/>
    <property type="project" value="InterPro"/>
</dbReference>
<keyword evidence="1" id="KW-0645">Protease</keyword>
<dbReference type="InterPro" id="IPR036875">
    <property type="entry name" value="Znf_CCHC_sf"/>
</dbReference>
<proteinExistence type="predicted"/>
<dbReference type="InterPro" id="IPR012337">
    <property type="entry name" value="RNaseH-like_sf"/>
</dbReference>
<keyword evidence="2" id="KW-0479">Metal-binding</keyword>
<evidence type="ECO:0000256" key="1">
    <source>
        <dbReference type="ARBA" id="ARBA00022670"/>
    </source>
</evidence>
<dbReference type="Pfam" id="PF14223">
    <property type="entry name" value="Retrotran_gag_2"/>
    <property type="match status" value="1"/>
</dbReference>
<organism evidence="7">
    <name type="scientific">Hordeum vulgare</name>
    <name type="common">Barley</name>
    <dbReference type="NCBI Taxonomy" id="4513"/>
    <lineage>
        <taxon>Eukaryota</taxon>
        <taxon>Viridiplantae</taxon>
        <taxon>Streptophyta</taxon>
        <taxon>Embryophyta</taxon>
        <taxon>Tracheophyta</taxon>
        <taxon>Spermatophyta</taxon>
        <taxon>Magnoliopsida</taxon>
        <taxon>Liliopsida</taxon>
        <taxon>Poales</taxon>
        <taxon>Poaceae</taxon>
        <taxon>BOP clade</taxon>
        <taxon>Pooideae</taxon>
        <taxon>Triticodae</taxon>
        <taxon>Triticeae</taxon>
        <taxon>Hordeinae</taxon>
        <taxon>Hordeum</taxon>
    </lineage>
</organism>
<dbReference type="GO" id="GO:0006508">
    <property type="term" value="P:proteolysis"/>
    <property type="evidence" value="ECO:0007669"/>
    <property type="project" value="UniProtKB-KW"/>
</dbReference>
<evidence type="ECO:0000256" key="5">
    <source>
        <dbReference type="SAM" id="MobiDB-lite"/>
    </source>
</evidence>
<feature type="region of interest" description="Disordered" evidence="5">
    <location>
        <begin position="249"/>
        <end position="294"/>
    </location>
</feature>